<evidence type="ECO:0000256" key="7">
    <source>
        <dbReference type="ARBA" id="ARBA00022692"/>
    </source>
</evidence>
<dbReference type="PANTHER" id="PTHR23033">
    <property type="entry name" value="BETA1,3-GALACTOSYLTRANSFERASE"/>
    <property type="match status" value="1"/>
</dbReference>
<dbReference type="Gene3D" id="3.90.550.50">
    <property type="match status" value="1"/>
</dbReference>
<feature type="transmembrane region" description="Helical" evidence="12">
    <location>
        <begin position="12"/>
        <end position="33"/>
    </location>
</feature>
<evidence type="ECO:0000256" key="5">
    <source>
        <dbReference type="ARBA" id="ARBA00022676"/>
    </source>
</evidence>
<keyword evidence="10 12" id="KW-1133">Transmembrane helix</keyword>
<accession>Q5ASV3</accession>
<evidence type="ECO:0000256" key="8">
    <source>
        <dbReference type="ARBA" id="ARBA00022741"/>
    </source>
</evidence>
<dbReference type="EC" id="2.4.1.122" evidence="4"/>
<dbReference type="RefSeq" id="XP_681896.1">
    <property type="nucleotide sequence ID" value="XM_676804.2"/>
</dbReference>
<dbReference type="EMBL" id="BN001303">
    <property type="protein sequence ID" value="CBF78301.1"/>
    <property type="molecule type" value="Genomic_DNA"/>
</dbReference>
<dbReference type="GO" id="GO:0000166">
    <property type="term" value="F:nucleotide binding"/>
    <property type="evidence" value="ECO:0007669"/>
    <property type="project" value="UniProtKB-KW"/>
</dbReference>
<evidence type="ECO:0000259" key="13">
    <source>
        <dbReference type="Pfam" id="PF02434"/>
    </source>
</evidence>
<dbReference type="GeneID" id="2868530"/>
<gene>
    <name evidence="14" type="ORF">ANIA_08627</name>
</gene>
<keyword evidence="15" id="KW-1185">Reference proteome</keyword>
<reference evidence="15" key="2">
    <citation type="journal article" date="2009" name="Fungal Genet. Biol.">
        <title>The 2008 update of the Aspergillus nidulans genome annotation: a community effort.</title>
        <authorList>
            <person name="Wortman J.R."/>
            <person name="Gilsenan J.M."/>
            <person name="Joardar V."/>
            <person name="Deegan J."/>
            <person name="Clutterbuck J."/>
            <person name="Andersen M.R."/>
            <person name="Archer D."/>
            <person name="Bencina M."/>
            <person name="Braus G."/>
            <person name="Coutinho P."/>
            <person name="von Dohren H."/>
            <person name="Doonan J."/>
            <person name="Driessen A.J."/>
            <person name="Durek P."/>
            <person name="Espeso E."/>
            <person name="Fekete E."/>
            <person name="Flipphi M."/>
            <person name="Estrada C.G."/>
            <person name="Geysens S."/>
            <person name="Goldman G."/>
            <person name="de Groot P.W."/>
            <person name="Hansen K."/>
            <person name="Harris S.D."/>
            <person name="Heinekamp T."/>
            <person name="Helmstaedt K."/>
            <person name="Henrissat B."/>
            <person name="Hofmann G."/>
            <person name="Homan T."/>
            <person name="Horio T."/>
            <person name="Horiuchi H."/>
            <person name="James S."/>
            <person name="Jones M."/>
            <person name="Karaffa L."/>
            <person name="Karanyi Z."/>
            <person name="Kato M."/>
            <person name="Keller N."/>
            <person name="Kelly D.E."/>
            <person name="Kiel J.A."/>
            <person name="Kim J.M."/>
            <person name="van der Klei I.J."/>
            <person name="Klis F.M."/>
            <person name="Kovalchuk A."/>
            <person name="Krasevec N."/>
            <person name="Kubicek C.P."/>
            <person name="Liu B."/>
            <person name="Maccabe A."/>
            <person name="Meyer V."/>
            <person name="Mirabito P."/>
            <person name="Miskei M."/>
            <person name="Mos M."/>
            <person name="Mullins J."/>
            <person name="Nelson D.R."/>
            <person name="Nielsen J."/>
            <person name="Oakley B.R."/>
            <person name="Osmani S.A."/>
            <person name="Pakula T."/>
            <person name="Paszewski A."/>
            <person name="Paulsen I."/>
            <person name="Pilsyk S."/>
            <person name="Pocsi I."/>
            <person name="Punt P.J."/>
            <person name="Ram A.F."/>
            <person name="Ren Q."/>
            <person name="Robellet X."/>
            <person name="Robson G."/>
            <person name="Seiboth B."/>
            <person name="van Solingen P."/>
            <person name="Specht T."/>
            <person name="Sun J."/>
            <person name="Taheri-Talesh N."/>
            <person name="Takeshita N."/>
            <person name="Ussery D."/>
            <person name="vanKuyk P.A."/>
            <person name="Visser H."/>
            <person name="van de Vondervoort P.J."/>
            <person name="de Vries R.P."/>
            <person name="Walton J."/>
            <person name="Xiang X."/>
            <person name="Xiong Y."/>
            <person name="Zeng A.P."/>
            <person name="Brandt B.W."/>
            <person name="Cornell M.J."/>
            <person name="van den Hondel C.A."/>
            <person name="Visser J."/>
            <person name="Oliver S.G."/>
            <person name="Turner G."/>
        </authorList>
    </citation>
    <scope>GENOME REANNOTATION</scope>
    <source>
        <strain evidence="15">FGSC A4 / ATCC 38163 / CBS 112.46 / NRRL 194 / M139</strain>
    </source>
</reference>
<keyword evidence="9" id="KW-0735">Signal-anchor</keyword>
<dbReference type="HOGENOM" id="CLU_022549_3_1_1"/>
<comment type="pathway">
    <text evidence="2">Protein modification; protein glycosylation.</text>
</comment>
<evidence type="ECO:0000256" key="6">
    <source>
        <dbReference type="ARBA" id="ARBA00022679"/>
    </source>
</evidence>
<dbReference type="GO" id="GO:0016263">
    <property type="term" value="F:glycoprotein-N-acetylgalactosamine 3-beta-galactosyltransferase activity"/>
    <property type="evidence" value="ECO:0007669"/>
    <property type="project" value="UniProtKB-EC"/>
</dbReference>
<evidence type="ECO:0000256" key="9">
    <source>
        <dbReference type="ARBA" id="ARBA00022968"/>
    </source>
</evidence>
<evidence type="ECO:0000256" key="11">
    <source>
        <dbReference type="ARBA" id="ARBA00023136"/>
    </source>
</evidence>
<name>Q5ASV3_EMENI</name>
<organism evidence="14 15">
    <name type="scientific">Emericella nidulans (strain FGSC A4 / ATCC 38163 / CBS 112.46 / NRRL 194 / M139)</name>
    <name type="common">Aspergillus nidulans</name>
    <dbReference type="NCBI Taxonomy" id="227321"/>
    <lineage>
        <taxon>Eukaryota</taxon>
        <taxon>Fungi</taxon>
        <taxon>Dikarya</taxon>
        <taxon>Ascomycota</taxon>
        <taxon>Pezizomycotina</taxon>
        <taxon>Eurotiomycetes</taxon>
        <taxon>Eurotiomycetidae</taxon>
        <taxon>Eurotiales</taxon>
        <taxon>Aspergillaceae</taxon>
        <taxon>Aspergillus</taxon>
        <taxon>Aspergillus subgen. Nidulantes</taxon>
    </lineage>
</organism>
<evidence type="ECO:0000313" key="14">
    <source>
        <dbReference type="EMBL" id="CBF78301.1"/>
    </source>
</evidence>
<dbReference type="PANTHER" id="PTHR23033:SF47">
    <property type="entry name" value="APPLE DOMAIN-CONTAINING PROTEIN-RELATED"/>
    <property type="match status" value="1"/>
</dbReference>
<dbReference type="STRING" id="227321.Q5ASV3"/>
<sequence>MFPLSQRAQRRLLLLFAAVLLGHFYFAYTHYYGRPHHYSTDPNSGPSYSINGRIPADCPPLPGLENIVLVLKTGVTESQTKLPIHRNTTLRCVPNYIVWSDYDEEVADIPVHDVLYNESSALHNLPDFNLYMRVQEQGRQALTQTDLSGIREESTAFGKSNPGWKLDKWKFVPMISHTLRVFHQPEARWYIFMEADTYILLPSLLSWLSTLDPNQPWYLGNQMQIRDILFAHGGSGFILSRPAIEAANNIILDKRGYWDAITQSEWAGDCVLGILLGQAGVELTWSWPLLQLSPPKEIEFFGLNYGRRMWCFPAVSFHHLDPSEIKDLVRAERGIAGRKGVVEPVLWRDIFYTLARPEMVSEDADGIRRGWDNGAAEEKGKVDSAEACKKLCESDRFCLRFVRRADGVCAFGRDARIGEEKMGAESGWMTHRIDRVARMLGTCPGVEWG</sequence>
<dbReference type="AlphaFoldDB" id="Q5ASV3"/>
<accession>C8VAE2</accession>
<dbReference type="InterPro" id="IPR026050">
    <property type="entry name" value="C1GALT1/C1GALT1_chp1"/>
</dbReference>
<dbReference type="eggNOG" id="KOG2246">
    <property type="taxonomic scope" value="Eukaryota"/>
</dbReference>
<dbReference type="InterPro" id="IPR003378">
    <property type="entry name" value="Fringe-like_glycosylTrfase"/>
</dbReference>
<evidence type="ECO:0000256" key="4">
    <source>
        <dbReference type="ARBA" id="ARBA00012557"/>
    </source>
</evidence>
<keyword evidence="8" id="KW-0547">Nucleotide-binding</keyword>
<dbReference type="Proteomes" id="UP000000560">
    <property type="component" value="Chromosome III"/>
</dbReference>
<dbReference type="GO" id="GO:0016020">
    <property type="term" value="C:membrane"/>
    <property type="evidence" value="ECO:0007669"/>
    <property type="project" value="UniProtKB-SubCell"/>
</dbReference>
<dbReference type="OMA" id="MLWRVDA"/>
<keyword evidence="7 12" id="KW-0812">Transmembrane</keyword>
<protein>
    <recommendedName>
        <fullName evidence="4">N-acetylgalactosaminide beta-1,3-galactosyltransferase</fullName>
        <ecNumber evidence="4">2.4.1.122</ecNumber>
    </recommendedName>
</protein>
<feature type="domain" description="Fringe-like glycosyltransferase" evidence="13">
    <location>
        <begin position="176"/>
        <end position="286"/>
    </location>
</feature>
<evidence type="ECO:0000256" key="2">
    <source>
        <dbReference type="ARBA" id="ARBA00004922"/>
    </source>
</evidence>
<comment type="similarity">
    <text evidence="3">Belongs to the glycosyltransferase 31 family. Beta3-Gal-T subfamily.</text>
</comment>
<keyword evidence="11 12" id="KW-0472">Membrane</keyword>
<dbReference type="InParanoid" id="Q5ASV3"/>
<evidence type="ECO:0000256" key="1">
    <source>
        <dbReference type="ARBA" id="ARBA00004606"/>
    </source>
</evidence>
<comment type="subcellular location">
    <subcellularLocation>
        <location evidence="1">Membrane</location>
        <topology evidence="1">Single-pass type II membrane protein</topology>
    </subcellularLocation>
</comment>
<dbReference type="OrthoDB" id="414175at2759"/>
<dbReference type="KEGG" id="ani:ANIA_08627"/>
<dbReference type="CAZy" id="GT31">
    <property type="family name" value="Glycosyltransferase Family 31"/>
</dbReference>
<proteinExistence type="inferred from homology"/>
<evidence type="ECO:0000256" key="12">
    <source>
        <dbReference type="SAM" id="Phobius"/>
    </source>
</evidence>
<keyword evidence="5" id="KW-0328">Glycosyltransferase</keyword>
<dbReference type="VEuPathDB" id="FungiDB:AN8627"/>
<dbReference type="Pfam" id="PF02434">
    <property type="entry name" value="Fringe"/>
    <property type="match status" value="1"/>
</dbReference>
<evidence type="ECO:0000313" key="15">
    <source>
        <dbReference type="Proteomes" id="UP000000560"/>
    </source>
</evidence>
<evidence type="ECO:0000256" key="10">
    <source>
        <dbReference type="ARBA" id="ARBA00022989"/>
    </source>
</evidence>
<evidence type="ECO:0000256" key="3">
    <source>
        <dbReference type="ARBA" id="ARBA00006462"/>
    </source>
</evidence>
<reference evidence="15" key="1">
    <citation type="journal article" date="2005" name="Nature">
        <title>Sequencing of Aspergillus nidulans and comparative analysis with A. fumigatus and A. oryzae.</title>
        <authorList>
            <person name="Galagan J.E."/>
            <person name="Calvo S.E."/>
            <person name="Cuomo C."/>
            <person name="Ma L.J."/>
            <person name="Wortman J.R."/>
            <person name="Batzoglou S."/>
            <person name="Lee S.I."/>
            <person name="Basturkmen M."/>
            <person name="Spevak C.C."/>
            <person name="Clutterbuck J."/>
            <person name="Kapitonov V."/>
            <person name="Jurka J."/>
            <person name="Scazzocchio C."/>
            <person name="Farman M."/>
            <person name="Butler J."/>
            <person name="Purcell S."/>
            <person name="Harris S."/>
            <person name="Braus G.H."/>
            <person name="Draht O."/>
            <person name="Busch S."/>
            <person name="D'Enfert C."/>
            <person name="Bouchier C."/>
            <person name="Goldman G.H."/>
            <person name="Bell-Pedersen D."/>
            <person name="Griffiths-Jones S."/>
            <person name="Doonan J.H."/>
            <person name="Yu J."/>
            <person name="Vienken K."/>
            <person name="Pain A."/>
            <person name="Freitag M."/>
            <person name="Selker E.U."/>
            <person name="Archer D.B."/>
            <person name="Penalva M.A."/>
            <person name="Oakley B.R."/>
            <person name="Momany M."/>
            <person name="Tanaka T."/>
            <person name="Kumagai T."/>
            <person name="Asai K."/>
            <person name="Machida M."/>
            <person name="Nierman W.C."/>
            <person name="Denning D.W."/>
            <person name="Caddick M."/>
            <person name="Hynes M."/>
            <person name="Paoletti M."/>
            <person name="Fischer R."/>
            <person name="Miller B."/>
            <person name="Dyer P."/>
            <person name="Sachs M.S."/>
            <person name="Osmani S.A."/>
            <person name="Birren B.W."/>
        </authorList>
    </citation>
    <scope>NUCLEOTIDE SEQUENCE [LARGE SCALE GENOMIC DNA]</scope>
    <source>
        <strain evidence="15">FGSC A4 / ATCC 38163 / CBS 112.46 / NRRL 194 / M139</strain>
    </source>
</reference>
<keyword evidence="6" id="KW-0808">Transferase</keyword>